<comment type="cofactor">
    <cofactor evidence="1">
        <name>Mn(2+)</name>
        <dbReference type="ChEBI" id="CHEBI:29035"/>
    </cofactor>
</comment>
<evidence type="ECO:0000256" key="4">
    <source>
        <dbReference type="ARBA" id="ARBA00022801"/>
    </source>
</evidence>
<evidence type="ECO:0000313" key="8">
    <source>
        <dbReference type="EMBL" id="KXB32152.1"/>
    </source>
</evidence>
<dbReference type="PANTHER" id="PTHR12992">
    <property type="entry name" value="NUDIX HYDROLASE"/>
    <property type="match status" value="1"/>
</dbReference>
<dbReference type="Gene3D" id="3.90.79.10">
    <property type="entry name" value="Nucleoside Triphosphate Pyrophosphohydrolase"/>
    <property type="match status" value="1"/>
</dbReference>
<feature type="domain" description="Nudix hydrolase" evidence="7">
    <location>
        <begin position="31"/>
        <end position="165"/>
    </location>
</feature>
<reference evidence="8 9" key="1">
    <citation type="submission" date="2015-12" db="EMBL/GenBank/DDBJ databases">
        <title>Nitrous oxide reduction kinetics distinguish bacteria harboring typical versus atypical NosZ.</title>
        <authorList>
            <person name="Yoon S."/>
            <person name="Nissen S."/>
            <person name="Park D."/>
            <person name="Sanford R.A."/>
            <person name="Loeffler F.E."/>
        </authorList>
    </citation>
    <scope>NUCLEOTIDE SEQUENCE [LARGE SCALE GENOMIC DNA]</scope>
    <source>
        <strain evidence="8 9">ATCC BAA-841</strain>
    </source>
</reference>
<dbReference type="CDD" id="cd03426">
    <property type="entry name" value="NUDIX_CoAse_Nudt7"/>
    <property type="match status" value="1"/>
</dbReference>
<dbReference type="Pfam" id="PF00293">
    <property type="entry name" value="NUDIX"/>
    <property type="match status" value="1"/>
</dbReference>
<dbReference type="GO" id="GO:0046872">
    <property type="term" value="F:metal ion binding"/>
    <property type="evidence" value="ECO:0007669"/>
    <property type="project" value="UniProtKB-KW"/>
</dbReference>
<proteinExistence type="predicted"/>
<evidence type="ECO:0000256" key="5">
    <source>
        <dbReference type="ARBA" id="ARBA00022842"/>
    </source>
</evidence>
<keyword evidence="9" id="KW-1185">Reference proteome</keyword>
<dbReference type="NCBIfam" id="NF007980">
    <property type="entry name" value="PRK10707.1"/>
    <property type="match status" value="1"/>
</dbReference>
<dbReference type="Proteomes" id="UP000070186">
    <property type="component" value="Unassembled WGS sequence"/>
</dbReference>
<accession>A0A133XMI2</accession>
<dbReference type="PANTHER" id="PTHR12992:SF11">
    <property type="entry name" value="MITOCHONDRIAL COENZYME A DIPHOSPHATASE NUDT8"/>
    <property type="match status" value="1"/>
</dbReference>
<name>A0A133XMI2_9RHOO</name>
<sequence length="197" mass="22042">MTLDIERLRASLLREPSAGHFVQEDGLEDQPLTPAAVLFPIVLREEGQTVLLTQRTAHLRDHAGQISFPGGRVEADDPSPIHTALRETEEEIGLSRERIDVLGFLPEYRTGTGFRVTPVVALVRPPFELAIDPFEVAEAFEVPLAFLLDPLNHKRHSLHYRGALRHFFAMPYGDYFIWGATAGMIRSLSERLGLHAA</sequence>
<keyword evidence="3" id="KW-0479">Metal-binding</keyword>
<keyword evidence="6" id="KW-0464">Manganese</keyword>
<dbReference type="InterPro" id="IPR015797">
    <property type="entry name" value="NUDIX_hydrolase-like_dom_sf"/>
</dbReference>
<keyword evidence="4" id="KW-0378">Hydrolase</keyword>
<dbReference type="InterPro" id="IPR045121">
    <property type="entry name" value="CoAse"/>
</dbReference>
<evidence type="ECO:0000256" key="1">
    <source>
        <dbReference type="ARBA" id="ARBA00001936"/>
    </source>
</evidence>
<organism evidence="8 9">
    <name type="scientific">Dechloromonas denitrificans</name>
    <dbReference type="NCBI Taxonomy" id="281362"/>
    <lineage>
        <taxon>Bacteria</taxon>
        <taxon>Pseudomonadati</taxon>
        <taxon>Pseudomonadota</taxon>
        <taxon>Betaproteobacteria</taxon>
        <taxon>Rhodocyclales</taxon>
        <taxon>Azonexaceae</taxon>
        <taxon>Dechloromonas</taxon>
    </lineage>
</organism>
<dbReference type="SUPFAM" id="SSF55811">
    <property type="entry name" value="Nudix"/>
    <property type="match status" value="1"/>
</dbReference>
<dbReference type="EMBL" id="LODL01000007">
    <property type="protein sequence ID" value="KXB32152.1"/>
    <property type="molecule type" value="Genomic_DNA"/>
</dbReference>
<comment type="caution">
    <text evidence="8">The sequence shown here is derived from an EMBL/GenBank/DDBJ whole genome shotgun (WGS) entry which is preliminary data.</text>
</comment>
<dbReference type="STRING" id="281362.AT959_03595"/>
<dbReference type="AlphaFoldDB" id="A0A133XMI2"/>
<dbReference type="RefSeq" id="WP_066880674.1">
    <property type="nucleotide sequence ID" value="NZ_LODL01000007.1"/>
</dbReference>
<keyword evidence="5" id="KW-0460">Magnesium</keyword>
<dbReference type="GO" id="GO:0010945">
    <property type="term" value="F:coenzyme A diphosphatase activity"/>
    <property type="evidence" value="ECO:0007669"/>
    <property type="project" value="InterPro"/>
</dbReference>
<protein>
    <submittedName>
        <fullName evidence="8">Coenzyme A pyrophosphatase</fullName>
    </submittedName>
</protein>
<evidence type="ECO:0000256" key="3">
    <source>
        <dbReference type="ARBA" id="ARBA00022723"/>
    </source>
</evidence>
<gene>
    <name evidence="8" type="ORF">AT959_03595</name>
</gene>
<evidence type="ECO:0000256" key="6">
    <source>
        <dbReference type="ARBA" id="ARBA00023211"/>
    </source>
</evidence>
<evidence type="ECO:0000256" key="2">
    <source>
        <dbReference type="ARBA" id="ARBA00001946"/>
    </source>
</evidence>
<dbReference type="PROSITE" id="PS51462">
    <property type="entry name" value="NUDIX"/>
    <property type="match status" value="1"/>
</dbReference>
<evidence type="ECO:0000259" key="7">
    <source>
        <dbReference type="PROSITE" id="PS51462"/>
    </source>
</evidence>
<evidence type="ECO:0000313" key="9">
    <source>
        <dbReference type="Proteomes" id="UP000070186"/>
    </source>
</evidence>
<comment type="cofactor">
    <cofactor evidence="2">
        <name>Mg(2+)</name>
        <dbReference type="ChEBI" id="CHEBI:18420"/>
    </cofactor>
</comment>
<dbReference type="InterPro" id="IPR000086">
    <property type="entry name" value="NUDIX_hydrolase_dom"/>
</dbReference>